<proteinExistence type="predicted"/>
<evidence type="ECO:0000313" key="4">
    <source>
        <dbReference type="Proteomes" id="UP000577697"/>
    </source>
</evidence>
<evidence type="ECO:0000313" key="2">
    <source>
        <dbReference type="EMBL" id="MBB3705446.1"/>
    </source>
</evidence>
<name>A0AAC8YS18_AMIAI</name>
<reference evidence="1 3" key="1">
    <citation type="submission" date="2016-03" db="EMBL/GenBank/DDBJ databases">
        <title>Complete genome of Aminobacter aminovorans KCTC 2477.</title>
        <authorList>
            <person name="Kim K.M."/>
        </authorList>
    </citation>
    <scope>NUCLEOTIDE SEQUENCE [LARGE SCALE GENOMIC DNA]</scope>
    <source>
        <strain evidence="1 3">KCTC 2477</strain>
    </source>
</reference>
<dbReference type="Proteomes" id="UP000075755">
    <property type="component" value="Chromosome"/>
</dbReference>
<protein>
    <submittedName>
        <fullName evidence="1">Uncharacterized protein</fullName>
    </submittedName>
</protein>
<dbReference type="EMBL" id="CP015005">
    <property type="protein sequence ID" value="AMS43417.1"/>
    <property type="molecule type" value="Genomic_DNA"/>
</dbReference>
<accession>A0AAC8YS18</accession>
<dbReference type="EMBL" id="JACICB010000005">
    <property type="protein sequence ID" value="MBB3705446.1"/>
    <property type="molecule type" value="Genomic_DNA"/>
</dbReference>
<evidence type="ECO:0000313" key="1">
    <source>
        <dbReference type="EMBL" id="AMS43417.1"/>
    </source>
</evidence>
<evidence type="ECO:0000313" key="3">
    <source>
        <dbReference type="Proteomes" id="UP000075755"/>
    </source>
</evidence>
<gene>
    <name evidence="1" type="ORF">AA2016_4505</name>
    <name evidence="2" type="ORF">FHS67_001758</name>
</gene>
<reference evidence="2 4" key="2">
    <citation type="submission" date="2020-08" db="EMBL/GenBank/DDBJ databases">
        <title>Genomic Encyclopedia of Type Strains, Phase IV (KMG-IV): sequencing the most valuable type-strain genomes for metagenomic binning, comparative biology and taxonomic classification.</title>
        <authorList>
            <person name="Goeker M."/>
        </authorList>
    </citation>
    <scope>NUCLEOTIDE SEQUENCE [LARGE SCALE GENOMIC DNA]</scope>
    <source>
        <strain evidence="2 4">DSM 10368</strain>
    </source>
</reference>
<organism evidence="1 3">
    <name type="scientific">Aminobacter aminovorans</name>
    <name type="common">Chelatobacter heintzii</name>
    <dbReference type="NCBI Taxonomy" id="83263"/>
    <lineage>
        <taxon>Bacteria</taxon>
        <taxon>Pseudomonadati</taxon>
        <taxon>Pseudomonadota</taxon>
        <taxon>Alphaproteobacteria</taxon>
        <taxon>Hyphomicrobiales</taxon>
        <taxon>Phyllobacteriaceae</taxon>
        <taxon>Aminobacter</taxon>
    </lineage>
</organism>
<dbReference type="RefSeq" id="WP_067964027.1">
    <property type="nucleotide sequence ID" value="NZ_CP015005.1"/>
</dbReference>
<keyword evidence="4" id="KW-1185">Reference proteome</keyword>
<dbReference type="KEGG" id="aak:AA2016_4505"/>
<sequence>MANYIAVYDLEDMTPSPYSRFIEQAEKQGWSAFIWGETSKKWLRLPNTTLIGEFSDGASAKKAFDDARGAAEKLLGRKIKVEKHLIATYAATSYSSDEKVD</sequence>
<dbReference type="Proteomes" id="UP000577697">
    <property type="component" value="Unassembled WGS sequence"/>
</dbReference>
<dbReference type="AlphaFoldDB" id="A0AAC8YS18"/>